<sequence>MASLDKTSFGQNERLPGWIGGPAERPAIIVLQEWWGVTPEIKSQAQYISQQGNYRVLVPDLYKGKVGVDAEEASHLSDSLDFKEATEEIEIAAQWLRQTGAPKVGCIGFCMGGSLSLIAAEHAKVDAAVSFYGTPSGKNELSHPEAIKAPVQMHGGKEDAMKRLSDPETVTKFAEDIKKGGGSAELFMYPGEGHGFMNAGEDVIKRMKTGGLPVGKKESQDLAWKRVLEFFKAHLG</sequence>
<evidence type="ECO:0000313" key="2">
    <source>
        <dbReference type="EMBL" id="KAK9839656.1"/>
    </source>
</evidence>
<comment type="caution">
    <text evidence="2">The sequence shown here is derived from an EMBL/GenBank/DDBJ whole genome shotgun (WGS) entry which is preliminary data.</text>
</comment>
<protein>
    <recommendedName>
        <fullName evidence="1">Dienelactone hydrolase domain-containing protein</fullName>
    </recommendedName>
</protein>
<dbReference type="Pfam" id="PF01738">
    <property type="entry name" value="DLH"/>
    <property type="match status" value="1"/>
</dbReference>
<organism evidence="2 3">
    <name type="scientific">Elliptochloris bilobata</name>
    <dbReference type="NCBI Taxonomy" id="381761"/>
    <lineage>
        <taxon>Eukaryota</taxon>
        <taxon>Viridiplantae</taxon>
        <taxon>Chlorophyta</taxon>
        <taxon>core chlorophytes</taxon>
        <taxon>Trebouxiophyceae</taxon>
        <taxon>Trebouxiophyceae incertae sedis</taxon>
        <taxon>Elliptochloris clade</taxon>
        <taxon>Elliptochloris</taxon>
    </lineage>
</organism>
<dbReference type="InterPro" id="IPR029058">
    <property type="entry name" value="AB_hydrolase_fold"/>
</dbReference>
<reference evidence="2 3" key="1">
    <citation type="journal article" date="2024" name="Nat. Commun.">
        <title>Phylogenomics reveals the evolutionary origins of lichenization in chlorophyte algae.</title>
        <authorList>
            <person name="Puginier C."/>
            <person name="Libourel C."/>
            <person name="Otte J."/>
            <person name="Skaloud P."/>
            <person name="Haon M."/>
            <person name="Grisel S."/>
            <person name="Petersen M."/>
            <person name="Berrin J.G."/>
            <person name="Delaux P.M."/>
            <person name="Dal Grande F."/>
            <person name="Keller J."/>
        </authorList>
    </citation>
    <scope>NUCLEOTIDE SEQUENCE [LARGE SCALE GENOMIC DNA]</scope>
    <source>
        <strain evidence="2 3">SAG 245.80</strain>
    </source>
</reference>
<dbReference type="PANTHER" id="PTHR46623:SF6">
    <property type="entry name" value="ALPHA_BETA-HYDROLASES SUPERFAMILY PROTEIN"/>
    <property type="match status" value="1"/>
</dbReference>
<dbReference type="InterPro" id="IPR051049">
    <property type="entry name" value="Dienelactone_hydrolase-like"/>
</dbReference>
<dbReference type="InterPro" id="IPR002925">
    <property type="entry name" value="Dienelactn_hydro"/>
</dbReference>
<gene>
    <name evidence="2" type="ORF">WJX81_003894</name>
</gene>
<proteinExistence type="predicted"/>
<name>A0AAW1S104_9CHLO</name>
<dbReference type="AlphaFoldDB" id="A0AAW1S104"/>
<dbReference type="Proteomes" id="UP001445335">
    <property type="component" value="Unassembled WGS sequence"/>
</dbReference>
<accession>A0AAW1S104</accession>
<evidence type="ECO:0000259" key="1">
    <source>
        <dbReference type="Pfam" id="PF01738"/>
    </source>
</evidence>
<dbReference type="Gene3D" id="3.40.50.1820">
    <property type="entry name" value="alpha/beta hydrolase"/>
    <property type="match status" value="1"/>
</dbReference>
<feature type="domain" description="Dienelactone hydrolase" evidence="1">
    <location>
        <begin position="18"/>
        <end position="234"/>
    </location>
</feature>
<evidence type="ECO:0000313" key="3">
    <source>
        <dbReference type="Proteomes" id="UP001445335"/>
    </source>
</evidence>
<dbReference type="GO" id="GO:0016787">
    <property type="term" value="F:hydrolase activity"/>
    <property type="evidence" value="ECO:0007669"/>
    <property type="project" value="InterPro"/>
</dbReference>
<dbReference type="PANTHER" id="PTHR46623">
    <property type="entry name" value="CARBOXYMETHYLENEBUTENOLIDASE-RELATED"/>
    <property type="match status" value="1"/>
</dbReference>
<dbReference type="SUPFAM" id="SSF53474">
    <property type="entry name" value="alpha/beta-Hydrolases"/>
    <property type="match status" value="1"/>
</dbReference>
<keyword evidence="3" id="KW-1185">Reference proteome</keyword>
<dbReference type="EMBL" id="JALJOU010000015">
    <property type="protein sequence ID" value="KAK9839656.1"/>
    <property type="molecule type" value="Genomic_DNA"/>
</dbReference>